<protein>
    <submittedName>
        <fullName evidence="2">Nucleotidyltransferase domain-containing protein</fullName>
        <ecNumber evidence="2">2.7.7.-</ecNumber>
    </submittedName>
</protein>
<keyword evidence="2" id="KW-0808">Transferase</keyword>
<dbReference type="InterPro" id="IPR043519">
    <property type="entry name" value="NT_sf"/>
</dbReference>
<proteinExistence type="predicted"/>
<dbReference type="Pfam" id="PF01909">
    <property type="entry name" value="NTP_transf_2"/>
    <property type="match status" value="1"/>
</dbReference>
<keyword evidence="3" id="KW-1185">Reference proteome</keyword>
<reference evidence="2" key="1">
    <citation type="submission" date="2023-05" db="EMBL/GenBank/DDBJ databases">
        <title>Anaerotaeda fermentans gen. nov., sp. nov., a novel anaerobic planctomycete of the new family within the order Sedimentisphaerales isolated from Taman Peninsula, Russia.</title>
        <authorList>
            <person name="Khomyakova M.A."/>
            <person name="Merkel A.Y."/>
            <person name="Slobodkin A.I."/>
        </authorList>
    </citation>
    <scope>NUCLEOTIDE SEQUENCE</scope>
    <source>
        <strain evidence="2">M17dextr</strain>
    </source>
</reference>
<dbReference type="EC" id="2.7.7.-" evidence="2"/>
<dbReference type="InterPro" id="IPR002934">
    <property type="entry name" value="Polymerase_NTP_transf_dom"/>
</dbReference>
<dbReference type="Proteomes" id="UP001431776">
    <property type="component" value="Unassembled WGS sequence"/>
</dbReference>
<name>A0AAW6TZG4_9BACT</name>
<keyword evidence="2" id="KW-0548">Nucleotidyltransferase</keyword>
<evidence type="ECO:0000313" key="3">
    <source>
        <dbReference type="Proteomes" id="UP001431776"/>
    </source>
</evidence>
<dbReference type="PANTHER" id="PTHR33933:SF1">
    <property type="entry name" value="PROTEIN ADENYLYLTRANSFERASE MNTA-RELATED"/>
    <property type="match status" value="1"/>
</dbReference>
<dbReference type="SUPFAM" id="SSF81301">
    <property type="entry name" value="Nucleotidyltransferase"/>
    <property type="match status" value="1"/>
</dbReference>
<dbReference type="RefSeq" id="WP_349244652.1">
    <property type="nucleotide sequence ID" value="NZ_JASCXX010000009.1"/>
</dbReference>
<gene>
    <name evidence="2" type="ORF">QJ522_09350</name>
</gene>
<dbReference type="Gene3D" id="3.30.460.10">
    <property type="entry name" value="Beta Polymerase, domain 2"/>
    <property type="match status" value="1"/>
</dbReference>
<dbReference type="InterPro" id="IPR052548">
    <property type="entry name" value="Type_VII_TA_antitoxin"/>
</dbReference>
<dbReference type="CDD" id="cd05403">
    <property type="entry name" value="NT_KNTase_like"/>
    <property type="match status" value="1"/>
</dbReference>
<accession>A0AAW6TZG4</accession>
<dbReference type="PANTHER" id="PTHR33933">
    <property type="entry name" value="NUCLEOTIDYLTRANSFERASE"/>
    <property type="match status" value="1"/>
</dbReference>
<dbReference type="AlphaFoldDB" id="A0AAW6TZG4"/>
<sequence length="101" mass="11232">MAIAMRARQSLEQLYGPRLRGVYLYGSAARDELTSDSDIDIAVILDEIPNRSAEHKRTSRLGADLSLEFGTVVLFFFAEEKDFAAGRFAIHRAIRDEGIAA</sequence>
<comment type="caution">
    <text evidence="2">The sequence shown here is derived from an EMBL/GenBank/DDBJ whole genome shotgun (WGS) entry which is preliminary data.</text>
</comment>
<evidence type="ECO:0000259" key="1">
    <source>
        <dbReference type="Pfam" id="PF01909"/>
    </source>
</evidence>
<feature type="domain" description="Polymerase nucleotidyl transferase" evidence="1">
    <location>
        <begin position="5"/>
        <end position="63"/>
    </location>
</feature>
<organism evidence="2 3">
    <name type="scientific">Anaerobaca lacustris</name>
    <dbReference type="NCBI Taxonomy" id="3044600"/>
    <lineage>
        <taxon>Bacteria</taxon>
        <taxon>Pseudomonadati</taxon>
        <taxon>Planctomycetota</taxon>
        <taxon>Phycisphaerae</taxon>
        <taxon>Sedimentisphaerales</taxon>
        <taxon>Anaerobacaceae</taxon>
        <taxon>Anaerobaca</taxon>
    </lineage>
</organism>
<dbReference type="GO" id="GO:0016779">
    <property type="term" value="F:nucleotidyltransferase activity"/>
    <property type="evidence" value="ECO:0007669"/>
    <property type="project" value="UniProtKB-KW"/>
</dbReference>
<dbReference type="EMBL" id="JASCXX010000009">
    <property type="protein sequence ID" value="MDI6449246.1"/>
    <property type="molecule type" value="Genomic_DNA"/>
</dbReference>
<evidence type="ECO:0000313" key="2">
    <source>
        <dbReference type="EMBL" id="MDI6449246.1"/>
    </source>
</evidence>